<name>A0A507FJX4_9FUNG</name>
<dbReference type="SUPFAM" id="SSF52540">
    <property type="entry name" value="P-loop containing nucleoside triphosphate hydrolases"/>
    <property type="match status" value="1"/>
</dbReference>
<reference evidence="7 8" key="1">
    <citation type="journal article" date="2019" name="Sci. Rep.">
        <title>Comparative genomics of chytrid fungi reveal insights into the obligate biotrophic and pathogenic lifestyle of Synchytrium endobioticum.</title>
        <authorList>
            <person name="van de Vossenberg B.T.L.H."/>
            <person name="Warris S."/>
            <person name="Nguyen H.D.T."/>
            <person name="van Gent-Pelzer M.P.E."/>
            <person name="Joly D.L."/>
            <person name="van de Geest H.C."/>
            <person name="Bonants P.J.M."/>
            <person name="Smith D.S."/>
            <person name="Levesque C.A."/>
            <person name="van der Lee T.A.J."/>
        </authorList>
    </citation>
    <scope>NUCLEOTIDE SEQUENCE [LARGE SCALE GENOMIC DNA]</scope>
    <source>
        <strain evidence="7 8">CBS 675.73</strain>
    </source>
</reference>
<dbReference type="STRING" id="246404.A0A507FJX4"/>
<proteinExistence type="predicted"/>
<feature type="binding site" evidence="6">
    <location>
        <position position="308"/>
    </location>
    <ligand>
        <name>Mg(2+)</name>
        <dbReference type="ChEBI" id="CHEBI:18420"/>
    </ligand>
</feature>
<dbReference type="CDD" id="cd00066">
    <property type="entry name" value="G-alpha"/>
    <property type="match status" value="1"/>
</dbReference>
<feature type="binding site" evidence="5">
    <location>
        <position position="453"/>
    </location>
    <ligand>
        <name>GTP</name>
        <dbReference type="ChEBI" id="CHEBI:37565"/>
    </ligand>
</feature>
<organism evidence="7 8">
    <name type="scientific">Chytriomyces confervae</name>
    <dbReference type="NCBI Taxonomy" id="246404"/>
    <lineage>
        <taxon>Eukaryota</taxon>
        <taxon>Fungi</taxon>
        <taxon>Fungi incertae sedis</taxon>
        <taxon>Chytridiomycota</taxon>
        <taxon>Chytridiomycota incertae sedis</taxon>
        <taxon>Chytridiomycetes</taxon>
        <taxon>Chytridiales</taxon>
        <taxon>Chytriomycetaceae</taxon>
        <taxon>Chytriomyces</taxon>
    </lineage>
</organism>
<keyword evidence="2 5" id="KW-0547">Nucleotide-binding</keyword>
<keyword evidence="4" id="KW-0807">Transducer</keyword>
<dbReference type="EMBL" id="QEAP01000041">
    <property type="protein sequence ID" value="TPX76614.1"/>
    <property type="molecule type" value="Genomic_DNA"/>
</dbReference>
<dbReference type="GO" id="GO:0001664">
    <property type="term" value="F:G protein-coupled receptor binding"/>
    <property type="evidence" value="ECO:0007669"/>
    <property type="project" value="TreeGrafter"/>
</dbReference>
<gene>
    <name evidence="7" type="ORF">CcCBS67573_g02088</name>
</gene>
<dbReference type="Gene3D" id="3.40.50.300">
    <property type="entry name" value="P-loop containing nucleotide triphosphate hydrolases"/>
    <property type="match status" value="2"/>
</dbReference>
<dbReference type="InterPro" id="IPR001019">
    <property type="entry name" value="Gprotein_alpha_su"/>
</dbReference>
<dbReference type="SUPFAM" id="SSF47895">
    <property type="entry name" value="Transducin (alpha subunit), insertion domain"/>
    <property type="match status" value="1"/>
</dbReference>
<dbReference type="GO" id="GO:0031683">
    <property type="term" value="F:G-protein beta/gamma-subunit complex binding"/>
    <property type="evidence" value="ECO:0007669"/>
    <property type="project" value="InterPro"/>
</dbReference>
<protein>
    <submittedName>
        <fullName evidence="7">Uncharacterized protein</fullName>
    </submittedName>
</protein>
<dbReference type="Gene3D" id="1.10.400.10">
    <property type="entry name" value="GI Alpha 1, domain 2-like"/>
    <property type="match status" value="2"/>
</dbReference>
<dbReference type="GO" id="GO:0005525">
    <property type="term" value="F:GTP binding"/>
    <property type="evidence" value="ECO:0007669"/>
    <property type="project" value="UniProtKB-KW"/>
</dbReference>
<dbReference type="InterPro" id="IPR027417">
    <property type="entry name" value="P-loop_NTPase"/>
</dbReference>
<evidence type="ECO:0000313" key="7">
    <source>
        <dbReference type="EMBL" id="TPX76614.1"/>
    </source>
</evidence>
<evidence type="ECO:0000256" key="2">
    <source>
        <dbReference type="ARBA" id="ARBA00022741"/>
    </source>
</evidence>
<evidence type="ECO:0000313" key="8">
    <source>
        <dbReference type="Proteomes" id="UP000320333"/>
    </source>
</evidence>
<dbReference type="GO" id="GO:0046872">
    <property type="term" value="F:metal ion binding"/>
    <property type="evidence" value="ECO:0007669"/>
    <property type="project" value="UniProtKB-KW"/>
</dbReference>
<keyword evidence="1 6" id="KW-0479">Metal-binding</keyword>
<evidence type="ECO:0000256" key="4">
    <source>
        <dbReference type="ARBA" id="ARBA00023224"/>
    </source>
</evidence>
<keyword evidence="6" id="KW-0460">Magnesium</keyword>
<evidence type="ECO:0000256" key="5">
    <source>
        <dbReference type="PIRSR" id="PIRSR601019-1"/>
    </source>
</evidence>
<dbReference type="Pfam" id="PF00503">
    <property type="entry name" value="G-alpha"/>
    <property type="match status" value="1"/>
</dbReference>
<dbReference type="PROSITE" id="PS51882">
    <property type="entry name" value="G_ALPHA"/>
    <property type="match status" value="1"/>
</dbReference>
<accession>A0A507FJX4</accession>
<dbReference type="AlphaFoldDB" id="A0A507FJX4"/>
<dbReference type="Proteomes" id="UP000320333">
    <property type="component" value="Unassembled WGS sequence"/>
</dbReference>
<dbReference type="PANTHER" id="PTHR10218">
    <property type="entry name" value="GTP-BINDING PROTEIN ALPHA SUBUNIT"/>
    <property type="match status" value="1"/>
</dbReference>
<dbReference type="OrthoDB" id="2139442at2759"/>
<dbReference type="InterPro" id="IPR011025">
    <property type="entry name" value="GproteinA_insert"/>
</dbReference>
<dbReference type="GO" id="GO:0005737">
    <property type="term" value="C:cytoplasm"/>
    <property type="evidence" value="ECO:0007669"/>
    <property type="project" value="TreeGrafter"/>
</dbReference>
<feature type="binding site" evidence="5">
    <location>
        <begin position="397"/>
        <end position="400"/>
    </location>
    <ligand>
        <name>GTP</name>
        <dbReference type="ChEBI" id="CHEBI:37565"/>
    </ligand>
</feature>
<dbReference type="GO" id="GO:0007188">
    <property type="term" value="P:adenylate cyclase-modulating G protein-coupled receptor signaling pathway"/>
    <property type="evidence" value="ECO:0007669"/>
    <property type="project" value="TreeGrafter"/>
</dbReference>
<dbReference type="GO" id="GO:0003924">
    <property type="term" value="F:GTPase activity"/>
    <property type="evidence" value="ECO:0007669"/>
    <property type="project" value="InterPro"/>
</dbReference>
<evidence type="ECO:0000256" key="6">
    <source>
        <dbReference type="PIRSR" id="PIRSR601019-2"/>
    </source>
</evidence>
<dbReference type="PRINTS" id="PR00318">
    <property type="entry name" value="GPROTEINA"/>
</dbReference>
<evidence type="ECO:0000256" key="1">
    <source>
        <dbReference type="ARBA" id="ARBA00022723"/>
    </source>
</evidence>
<evidence type="ECO:0000256" key="3">
    <source>
        <dbReference type="ARBA" id="ARBA00023134"/>
    </source>
</evidence>
<sequence length="481" mass="54539">MGQCSSSSSDDQVRTRRNIKINRQLSLERRAKRRAASCEVRLLLLGTAETGKSTLLKQLKVVHGIPFTDTELCHYRNQIRVNLFQCARDLIKAMHHLRIPFCFDPEIAAQTFCKSLNGSLASGSSLTLNPRGSGNRKSMDSCNLAQALDDAFDNSTPIISVSQTWPCLHTCAKQPTAADSSNSTLRRQLIPRHPKDALAELATLAYLRAGGETGQHGTAAYAAQFIELMEAPQFHDEAFVVSELTVEAVKSLWMDPGVQYCMTRGNEFHMMDCCTQLNFGSFMNSIDQILSVNYVPTNQDIFFMREPTNCIQQICFTWKDTVFHVFDVGGHRKQRKSWAPYFESVKAIIYVVAISAFDQILPSDEDNANRLVDSLNLFGTVCNHPLFKKTSLILFMNKIDVFKAKLRRSEISSYFPEFEGRNTYHDGCEFFVNLFLDMTKYKENKVYIHFTWATDTRQISKIIHSVNMIIAGSVMRDAEFF</sequence>
<dbReference type="FunFam" id="3.40.50.300:FF:000720">
    <property type="entry name" value="Guanine nucleotide-binding protein G(k) subunit alpha"/>
    <property type="match status" value="1"/>
</dbReference>
<dbReference type="GO" id="GO:0005834">
    <property type="term" value="C:heterotrimeric G-protein complex"/>
    <property type="evidence" value="ECO:0007669"/>
    <property type="project" value="TreeGrafter"/>
</dbReference>
<dbReference type="SMART" id="SM00275">
    <property type="entry name" value="G_alpha"/>
    <property type="match status" value="1"/>
</dbReference>
<keyword evidence="8" id="KW-1185">Reference proteome</keyword>
<dbReference type="PANTHER" id="PTHR10218:SF302">
    <property type="entry name" value="GUANINE NUCLEOTIDE-BINDING PROTEIN ALPHA-5 SUBUNIT"/>
    <property type="match status" value="1"/>
</dbReference>
<keyword evidence="3 5" id="KW-0342">GTP-binding</keyword>
<comment type="caution">
    <text evidence="7">The sequence shown here is derived from an EMBL/GenBank/DDBJ whole genome shotgun (WGS) entry which is preliminary data.</text>
</comment>